<comment type="caution">
    <text evidence="1">The sequence shown here is derived from an EMBL/GenBank/DDBJ whole genome shotgun (WGS) entry which is preliminary data.</text>
</comment>
<accession>A0ABT3ACR5</accession>
<organism evidence="1 2">
    <name type="scientific">Fluctibacter corallii</name>
    <dbReference type="NCBI Taxonomy" id="2984329"/>
    <lineage>
        <taxon>Bacteria</taxon>
        <taxon>Pseudomonadati</taxon>
        <taxon>Pseudomonadota</taxon>
        <taxon>Gammaproteobacteria</taxon>
        <taxon>Alteromonadales</taxon>
        <taxon>Alteromonadaceae</taxon>
        <taxon>Fluctibacter</taxon>
    </lineage>
</organism>
<dbReference type="InterPro" id="IPR050708">
    <property type="entry name" value="T6SS_VgrG/RHS"/>
</dbReference>
<protein>
    <submittedName>
        <fullName evidence="1">RHS repeat-associated core domain-containing protein</fullName>
    </submittedName>
</protein>
<dbReference type="NCBIfam" id="TIGR03696">
    <property type="entry name" value="Rhs_assc_core"/>
    <property type="match status" value="1"/>
</dbReference>
<sequence>MLYQDTPAGGVNNIYLGSKLIAKDGFIPNPGGTQNHRPYGSSIEGEADDIGYTGHKFDTDLGLSYMQARYYDPVIGRFYSNDPVDVLEHMGTHNGIHGFNRYAYANNNPYKYTDPDGREVRVAHVSPGFGLGAAGHTFLGSGNKAYSTAINISGVGTGDFDSAVQSYLDSGRDATMFTLEGSDSQTMESVVNAILADYDPGAYFPIGNNCSDMVIDVLNEAGAMEGNTSVMGKVTPNGTANSLTSVSGYMTKEFESNKGSGLVKGIQVHRVSGRIESKKLESH</sequence>
<dbReference type="Gene3D" id="2.180.10.10">
    <property type="entry name" value="RHS repeat-associated core"/>
    <property type="match status" value="1"/>
</dbReference>
<dbReference type="PANTHER" id="PTHR32305:SF15">
    <property type="entry name" value="PROTEIN RHSA-RELATED"/>
    <property type="match status" value="1"/>
</dbReference>
<dbReference type="RefSeq" id="WP_263713761.1">
    <property type="nucleotide sequence ID" value="NZ_JAOWKX010000011.1"/>
</dbReference>
<name>A0ABT3ACR5_9ALTE</name>
<proteinExistence type="predicted"/>
<gene>
    <name evidence="1" type="ORF">OE749_17395</name>
</gene>
<dbReference type="PANTHER" id="PTHR32305">
    <property type="match status" value="1"/>
</dbReference>
<evidence type="ECO:0000313" key="2">
    <source>
        <dbReference type="Proteomes" id="UP001652504"/>
    </source>
</evidence>
<keyword evidence="2" id="KW-1185">Reference proteome</keyword>
<reference evidence="1 2" key="1">
    <citation type="submission" date="2022-10" db="EMBL/GenBank/DDBJ databases">
        <title>Aestuariibacter sp. AA17 isolated from Montipora capitata coral fragment.</title>
        <authorList>
            <person name="Emsley S.A."/>
            <person name="Pfannmuller K.M."/>
            <person name="Loughran R.M."/>
            <person name="Shlafstein M."/>
            <person name="Papke E."/>
            <person name="Saw J.H."/>
            <person name="Ushijima B."/>
            <person name="Videau P."/>
        </authorList>
    </citation>
    <scope>NUCLEOTIDE SEQUENCE [LARGE SCALE GENOMIC DNA]</scope>
    <source>
        <strain evidence="1 2">AA17</strain>
    </source>
</reference>
<dbReference type="Proteomes" id="UP001652504">
    <property type="component" value="Unassembled WGS sequence"/>
</dbReference>
<evidence type="ECO:0000313" key="1">
    <source>
        <dbReference type="EMBL" id="MCV2886474.1"/>
    </source>
</evidence>
<dbReference type="EMBL" id="JAOWKX010000011">
    <property type="protein sequence ID" value="MCV2886474.1"/>
    <property type="molecule type" value="Genomic_DNA"/>
</dbReference>
<dbReference type="InterPro" id="IPR022385">
    <property type="entry name" value="Rhs_assc_core"/>
</dbReference>